<dbReference type="Gene3D" id="3.40.50.1010">
    <property type="entry name" value="5'-nuclease"/>
    <property type="match status" value="1"/>
</dbReference>
<feature type="compositionally biased region" description="Basic residues" evidence="1">
    <location>
        <begin position="333"/>
        <end position="349"/>
    </location>
</feature>
<dbReference type="InterPro" id="IPR029060">
    <property type="entry name" value="PIN-like_dom_sf"/>
</dbReference>
<sequence>MVSDSSSAQSSMHEMSVDLDPVNTYLVADTSVLIRSLPMVRALIESSLPYSVYIPYIVLTELDRGSTAAPVNRLLCRYMKQKQPRVIAQGVLGHKDVAQACGVVLKNDDLILGAALKLKEKGLKTVMLTNDNNLSVKSCANGLSCWSSVDSMCKLRDAIPEMDHFIIKDLRELCQNAQQLFTFCTDLLMCALKFQLGEESQLTSVNNGLVYRLVERVKERKIVRDSDLLDRTVALIRESRKRGRHLTHDSVQRFLRHVCAILETLKSKDAVARILNVCKGIFFALKSYPRATSKASLSSSIVEHKTNRRFESMSGAQRRQVIDIVTKADKARRKSDRIKKDISKRKKLPKVGSTGDAVDSDDQDDGMDVDDECAEGSSQLKATISAGPMFRGHDTTAEMSTRYSIGVEVIPKRPQQTFGPLVGDDIRCSPVYHMLETVWNFLHCVSGSWASRCGVEYCWKANPEAGLEVKLTTLAEFAESLGRIEEDYSRLLKLGNSVSSELLLTVAERFIKVLSEVCAKIFTATPREVVQFFQDERTSDILLHGRTQLGAFRDAIVRCRNKETQKTLARLANVEPNS</sequence>
<dbReference type="Pfam" id="PF13638">
    <property type="entry name" value="PIN_4"/>
    <property type="match status" value="1"/>
</dbReference>
<name>A0AAJ6QUI0_9ACAR</name>
<protein>
    <submittedName>
        <fullName evidence="4">Uncharacterized protein LOC100905775</fullName>
    </submittedName>
</protein>
<dbReference type="SUPFAM" id="SSF88723">
    <property type="entry name" value="PIN domain-like"/>
    <property type="match status" value="1"/>
</dbReference>
<dbReference type="KEGG" id="goe:100905775"/>
<feature type="region of interest" description="Disordered" evidence="1">
    <location>
        <begin position="333"/>
        <end position="372"/>
    </location>
</feature>
<dbReference type="SMART" id="SM00670">
    <property type="entry name" value="PINc"/>
    <property type="match status" value="1"/>
</dbReference>
<dbReference type="InterPro" id="IPR002716">
    <property type="entry name" value="PIN_dom"/>
</dbReference>
<feature type="compositionally biased region" description="Acidic residues" evidence="1">
    <location>
        <begin position="358"/>
        <end position="372"/>
    </location>
</feature>
<dbReference type="InterPro" id="IPR052626">
    <property type="entry name" value="SWT1_Regulator"/>
</dbReference>
<dbReference type="RefSeq" id="XP_003744227.1">
    <property type="nucleotide sequence ID" value="XM_003744179.1"/>
</dbReference>
<feature type="domain" description="PIN" evidence="2">
    <location>
        <begin position="24"/>
        <end position="136"/>
    </location>
</feature>
<dbReference type="PANTHER" id="PTHR16161">
    <property type="entry name" value="TRANSCRIPTIONAL PROTEIN SWT1"/>
    <property type="match status" value="1"/>
</dbReference>
<dbReference type="GO" id="GO:0005634">
    <property type="term" value="C:nucleus"/>
    <property type="evidence" value="ECO:0007669"/>
    <property type="project" value="TreeGrafter"/>
</dbReference>
<accession>A0AAJ6QUI0</accession>
<evidence type="ECO:0000313" key="3">
    <source>
        <dbReference type="Proteomes" id="UP000694867"/>
    </source>
</evidence>
<evidence type="ECO:0000256" key="1">
    <source>
        <dbReference type="SAM" id="MobiDB-lite"/>
    </source>
</evidence>
<dbReference type="PANTHER" id="PTHR16161:SF0">
    <property type="entry name" value="TRANSCRIPTIONAL PROTEIN SWT1"/>
    <property type="match status" value="1"/>
</dbReference>
<dbReference type="GeneID" id="100905775"/>
<dbReference type="AlphaFoldDB" id="A0AAJ6QUI0"/>
<keyword evidence="3" id="KW-1185">Reference proteome</keyword>
<dbReference type="Proteomes" id="UP000694867">
    <property type="component" value="Unplaced"/>
</dbReference>
<organism evidence="3 4">
    <name type="scientific">Galendromus occidentalis</name>
    <name type="common">western predatory mite</name>
    <dbReference type="NCBI Taxonomy" id="34638"/>
    <lineage>
        <taxon>Eukaryota</taxon>
        <taxon>Metazoa</taxon>
        <taxon>Ecdysozoa</taxon>
        <taxon>Arthropoda</taxon>
        <taxon>Chelicerata</taxon>
        <taxon>Arachnida</taxon>
        <taxon>Acari</taxon>
        <taxon>Parasitiformes</taxon>
        <taxon>Mesostigmata</taxon>
        <taxon>Gamasina</taxon>
        <taxon>Phytoseioidea</taxon>
        <taxon>Phytoseiidae</taxon>
        <taxon>Typhlodrominae</taxon>
        <taxon>Galendromus</taxon>
    </lineage>
</organism>
<reference evidence="4" key="1">
    <citation type="submission" date="2025-08" db="UniProtKB">
        <authorList>
            <consortium name="RefSeq"/>
        </authorList>
    </citation>
    <scope>IDENTIFICATION</scope>
</reference>
<gene>
    <name evidence="4" type="primary">LOC100905775</name>
</gene>
<proteinExistence type="predicted"/>
<evidence type="ECO:0000259" key="2">
    <source>
        <dbReference type="SMART" id="SM00670"/>
    </source>
</evidence>
<evidence type="ECO:0000313" key="4">
    <source>
        <dbReference type="RefSeq" id="XP_003744227.1"/>
    </source>
</evidence>